<accession>A0A1W6LGR2</accession>
<dbReference type="STRING" id="946333.A4W93_27730"/>
<dbReference type="Proteomes" id="UP000193427">
    <property type="component" value="Chromosome"/>
</dbReference>
<dbReference type="EMBL" id="CP015118">
    <property type="protein sequence ID" value="ARN23387.1"/>
    <property type="molecule type" value="Genomic_DNA"/>
</dbReference>
<organism evidence="1 2">
    <name type="scientific">Piscinibacter gummiphilus</name>
    <dbReference type="NCBI Taxonomy" id="946333"/>
    <lineage>
        <taxon>Bacteria</taxon>
        <taxon>Pseudomonadati</taxon>
        <taxon>Pseudomonadota</taxon>
        <taxon>Betaproteobacteria</taxon>
        <taxon>Burkholderiales</taxon>
        <taxon>Sphaerotilaceae</taxon>
        <taxon>Piscinibacter</taxon>
    </lineage>
</organism>
<proteinExistence type="predicted"/>
<protein>
    <submittedName>
        <fullName evidence="1">Uncharacterized protein</fullName>
    </submittedName>
</protein>
<evidence type="ECO:0000313" key="2">
    <source>
        <dbReference type="Proteomes" id="UP000193427"/>
    </source>
</evidence>
<sequence length="121" mass="13213">MPATAPLELTPGLPVRELCQPRRYVGTVADVAPSGPHRVLRFSVACFDGRALCLWVSCAVLEGERGRQLSRAIHGPRGNRLAIGFRGRFGDLLHPTRLTADIHDADDIWVHAADDLESPLP</sequence>
<gene>
    <name evidence="1" type="ORF">A4W93_27730</name>
</gene>
<name>A0A1W6LGR2_9BURK</name>
<dbReference type="AlphaFoldDB" id="A0A1W6LGR2"/>
<keyword evidence="2" id="KW-1185">Reference proteome</keyword>
<dbReference type="KEGG" id="rgu:A4W93_27730"/>
<evidence type="ECO:0000313" key="1">
    <source>
        <dbReference type="EMBL" id="ARN23387.1"/>
    </source>
</evidence>
<reference evidence="1 2" key="1">
    <citation type="submission" date="2016-04" db="EMBL/GenBank/DDBJ databases">
        <title>Complete genome sequence of natural rubber-degrading, novel Gram-negative bacterium, Rhizobacter gummiphilus strain NS21.</title>
        <authorList>
            <person name="Tabata M."/>
            <person name="Kasai D."/>
            <person name="Fukuda M."/>
        </authorList>
    </citation>
    <scope>NUCLEOTIDE SEQUENCE [LARGE SCALE GENOMIC DNA]</scope>
    <source>
        <strain evidence="1 2">NS21</strain>
    </source>
</reference>
<dbReference type="RefSeq" id="WP_085753707.1">
    <property type="nucleotide sequence ID" value="NZ_BSPR01000017.1"/>
</dbReference>